<proteinExistence type="predicted"/>
<keyword evidence="2" id="KW-0812">Transmembrane</keyword>
<dbReference type="Pfam" id="PF08229">
    <property type="entry name" value="SHR3_chaperone"/>
    <property type="match status" value="1"/>
</dbReference>
<dbReference type="GO" id="GO:0006888">
    <property type="term" value="P:endoplasmic reticulum to Golgi vesicle-mediated transport"/>
    <property type="evidence" value="ECO:0007669"/>
    <property type="project" value="TreeGrafter"/>
</dbReference>
<accession>A0A165MDB8</accession>
<name>A0A165MDB8_EXIGL</name>
<evidence type="ECO:0000256" key="2">
    <source>
        <dbReference type="SAM" id="Phobius"/>
    </source>
</evidence>
<dbReference type="OrthoDB" id="5229808at2759"/>
<dbReference type="AlphaFoldDB" id="A0A165MDB8"/>
<dbReference type="EMBL" id="KV425912">
    <property type="protein sequence ID" value="KZV99102.1"/>
    <property type="molecule type" value="Genomic_DNA"/>
</dbReference>
<keyword evidence="2" id="KW-1133">Transmembrane helix</keyword>
<evidence type="ECO:0000313" key="3">
    <source>
        <dbReference type="EMBL" id="KZV99102.1"/>
    </source>
</evidence>
<feature type="region of interest" description="Disordered" evidence="1">
    <location>
        <begin position="162"/>
        <end position="237"/>
    </location>
</feature>
<reference evidence="3 4" key="1">
    <citation type="journal article" date="2016" name="Mol. Biol. Evol.">
        <title>Comparative Genomics of Early-Diverging Mushroom-Forming Fungi Provides Insights into the Origins of Lignocellulose Decay Capabilities.</title>
        <authorList>
            <person name="Nagy L.G."/>
            <person name="Riley R."/>
            <person name="Tritt A."/>
            <person name="Adam C."/>
            <person name="Daum C."/>
            <person name="Floudas D."/>
            <person name="Sun H."/>
            <person name="Yadav J.S."/>
            <person name="Pangilinan J."/>
            <person name="Larsson K.H."/>
            <person name="Matsuura K."/>
            <person name="Barry K."/>
            <person name="Labutti K."/>
            <person name="Kuo R."/>
            <person name="Ohm R.A."/>
            <person name="Bhattacharya S.S."/>
            <person name="Shirouzu T."/>
            <person name="Yoshinaga Y."/>
            <person name="Martin F.M."/>
            <person name="Grigoriev I.V."/>
            <person name="Hibbett D.S."/>
        </authorList>
    </citation>
    <scope>NUCLEOTIDE SEQUENCE [LARGE SCALE GENOMIC DNA]</scope>
    <source>
        <strain evidence="3 4">HHB12029</strain>
    </source>
</reference>
<dbReference type="InParanoid" id="A0A165MDB8"/>
<feature type="compositionally biased region" description="Low complexity" evidence="1">
    <location>
        <begin position="175"/>
        <end position="188"/>
    </location>
</feature>
<evidence type="ECO:0000256" key="1">
    <source>
        <dbReference type="SAM" id="MobiDB-lite"/>
    </source>
</evidence>
<dbReference type="PANTHER" id="PTHR28228">
    <property type="entry name" value="SECRETORY COMPONENT PROTEIN SHR3"/>
    <property type="match status" value="1"/>
</dbReference>
<keyword evidence="2" id="KW-0472">Membrane</keyword>
<sequence>MGVRSALIVCATSFLLGALTTNWIADSLTLWKSPVTDANLLTAASYYALVSKMPTPMLAGLGGVVALAFTALASSMWQGDAGNVMFDGASIVLFLSAGYYYTNEVLPNIARFMALEPADFANAKALRAGFTKPTLDLGTAHLVCAVALTGVIVLQGGRLWAESEEEEEDAEEAKSAPAPASSQPQQDPTPAPAEEGDNVAPRHYHSETEERAPRQGSIRKKGTTGRRAGSKRAAERG</sequence>
<evidence type="ECO:0008006" key="5">
    <source>
        <dbReference type="Google" id="ProtNLM"/>
    </source>
</evidence>
<dbReference type="GO" id="GO:0005789">
    <property type="term" value="C:endoplasmic reticulum membrane"/>
    <property type="evidence" value="ECO:0007669"/>
    <property type="project" value="TreeGrafter"/>
</dbReference>
<gene>
    <name evidence="3" type="ORF">EXIGLDRAFT_712471</name>
</gene>
<organism evidence="3 4">
    <name type="scientific">Exidia glandulosa HHB12029</name>
    <dbReference type="NCBI Taxonomy" id="1314781"/>
    <lineage>
        <taxon>Eukaryota</taxon>
        <taxon>Fungi</taxon>
        <taxon>Dikarya</taxon>
        <taxon>Basidiomycota</taxon>
        <taxon>Agaricomycotina</taxon>
        <taxon>Agaricomycetes</taxon>
        <taxon>Auriculariales</taxon>
        <taxon>Exidiaceae</taxon>
        <taxon>Exidia</taxon>
    </lineage>
</organism>
<evidence type="ECO:0000313" key="4">
    <source>
        <dbReference type="Proteomes" id="UP000077266"/>
    </source>
</evidence>
<dbReference type="InterPro" id="IPR013248">
    <property type="entry name" value="Psh3/Shr3"/>
</dbReference>
<feature type="compositionally biased region" description="Basic residues" evidence="1">
    <location>
        <begin position="217"/>
        <end position="230"/>
    </location>
</feature>
<feature type="transmembrane region" description="Helical" evidence="2">
    <location>
        <begin position="84"/>
        <end position="102"/>
    </location>
</feature>
<dbReference type="PANTHER" id="PTHR28228:SF1">
    <property type="entry name" value="SECRETORY COMPONENT PROTEIN SHR3"/>
    <property type="match status" value="1"/>
</dbReference>
<dbReference type="SMART" id="SM00786">
    <property type="entry name" value="SHR3_chaperone"/>
    <property type="match status" value="1"/>
</dbReference>
<keyword evidence="4" id="KW-1185">Reference proteome</keyword>
<dbReference type="Proteomes" id="UP000077266">
    <property type="component" value="Unassembled WGS sequence"/>
</dbReference>
<feature type="compositionally biased region" description="Acidic residues" evidence="1">
    <location>
        <begin position="162"/>
        <end position="171"/>
    </location>
</feature>
<feature type="transmembrane region" description="Helical" evidence="2">
    <location>
        <begin position="57"/>
        <end position="77"/>
    </location>
</feature>
<dbReference type="GO" id="GO:0051082">
    <property type="term" value="F:unfolded protein binding"/>
    <property type="evidence" value="ECO:0007669"/>
    <property type="project" value="TreeGrafter"/>
</dbReference>
<protein>
    <recommendedName>
        <fullName evidence="5">Shr3 amino acid permease chaperone</fullName>
    </recommendedName>
</protein>
<feature type="compositionally biased region" description="Basic and acidic residues" evidence="1">
    <location>
        <begin position="204"/>
        <end position="213"/>
    </location>
</feature>